<sequence length="40" mass="4814">MSLWLPVLVTMPVMPVLSSRIGFRFRHLSSWWQPIRMMEP</sequence>
<proteinExistence type="predicted"/>
<gene>
    <name evidence="1" type="ORF">BEI_2349</name>
</gene>
<name>A0A291P8U0_9GAMM</name>
<accession>A0A291P8U0</accession>
<evidence type="ECO:0000313" key="1">
    <source>
        <dbReference type="EMBL" id="ATJ83336.1"/>
    </source>
</evidence>
<dbReference type="AlphaFoldDB" id="A0A291P8U0"/>
<keyword evidence="2" id="KW-1185">Reference proteome</keyword>
<evidence type="ECO:0000313" key="2">
    <source>
        <dbReference type="Proteomes" id="UP000219993"/>
    </source>
</evidence>
<dbReference type="EMBL" id="CP021435">
    <property type="protein sequence ID" value="ATJ83336.1"/>
    <property type="molecule type" value="Genomic_DNA"/>
</dbReference>
<organism evidence="1 2">
    <name type="scientific">Halomonas beimenensis</name>
    <dbReference type="NCBI Taxonomy" id="475662"/>
    <lineage>
        <taxon>Bacteria</taxon>
        <taxon>Pseudomonadati</taxon>
        <taxon>Pseudomonadota</taxon>
        <taxon>Gammaproteobacteria</taxon>
        <taxon>Oceanospirillales</taxon>
        <taxon>Halomonadaceae</taxon>
        <taxon>Halomonas</taxon>
    </lineage>
</organism>
<dbReference type="KEGG" id="hbe:BEI_2349"/>
<dbReference type="Proteomes" id="UP000219993">
    <property type="component" value="Chromosome"/>
</dbReference>
<protein>
    <submittedName>
        <fullName evidence="1">Uncharacterized protein</fullName>
    </submittedName>
</protein>
<reference evidence="1 2" key="1">
    <citation type="journal article" date="2017" name="Sci. Rep.">
        <title>Revealing the Saline Adaptation Strategies of the Halophilic Bacterium Halomonas beimenensis through High-throughput Omics and Transposon Mutagenesis Approaches.</title>
        <authorList>
            <person name="Chen Y.H."/>
            <person name="Lin S.S."/>
            <person name="Shyu Y.T."/>
        </authorList>
    </citation>
    <scope>NUCLEOTIDE SEQUENCE [LARGE SCALE GENOMIC DNA]</scope>
    <source>
        <strain evidence="1 2">NTU-111</strain>
    </source>
</reference>